<accession>A0ABR5JZF6</accession>
<proteinExistence type="predicted"/>
<dbReference type="EMBL" id="LGRV01000003">
    <property type="protein sequence ID" value="KOS68006.1"/>
    <property type="molecule type" value="Genomic_DNA"/>
</dbReference>
<keyword evidence="1" id="KW-1133">Transmembrane helix</keyword>
<dbReference type="Proteomes" id="UP000050668">
    <property type="component" value="Unassembled WGS sequence"/>
</dbReference>
<reference evidence="3" key="1">
    <citation type="submission" date="2015-07" db="EMBL/GenBank/DDBJ databases">
        <title>Fjat-14205 dsm 2895.</title>
        <authorList>
            <person name="Liu B."/>
            <person name="Wang J."/>
            <person name="Zhu Y."/>
            <person name="Liu G."/>
            <person name="Chen Q."/>
            <person name="Chen Z."/>
            <person name="Lan J."/>
            <person name="Che J."/>
            <person name="Ge C."/>
            <person name="Shi H."/>
            <person name="Pan Z."/>
            <person name="Liu X."/>
        </authorList>
    </citation>
    <scope>NUCLEOTIDE SEQUENCE [LARGE SCALE GENOMIC DNA]</scope>
    <source>
        <strain evidence="3">DSM 25560</strain>
    </source>
</reference>
<keyword evidence="1" id="KW-0472">Membrane</keyword>
<keyword evidence="3" id="KW-1185">Reference proteome</keyword>
<comment type="caution">
    <text evidence="2">The sequence shown here is derived from an EMBL/GenBank/DDBJ whole genome shotgun (WGS) entry which is preliminary data.</text>
</comment>
<sequence>MANTRPAGNGAGKLWLVIGLMIAVFGIGMTLMTNNMNDKRIDEMTQQCEKDGGEAIVSKEKSFLSTSYKFECKQ</sequence>
<gene>
    <name evidence="2" type="ORF">AEA09_05180</name>
</gene>
<keyword evidence="1" id="KW-0812">Transmembrane</keyword>
<protein>
    <submittedName>
        <fullName evidence="2">Uncharacterized protein</fullName>
    </submittedName>
</protein>
<evidence type="ECO:0000313" key="2">
    <source>
        <dbReference type="EMBL" id="KOS68006.1"/>
    </source>
</evidence>
<feature type="transmembrane region" description="Helical" evidence="1">
    <location>
        <begin position="14"/>
        <end position="32"/>
    </location>
</feature>
<dbReference type="RefSeq" id="WP_053582817.1">
    <property type="nucleotide sequence ID" value="NZ_LGRV01000003.1"/>
</dbReference>
<organism evidence="2 3">
    <name type="scientific">Lysinibacillus contaminans</name>
    <dbReference type="NCBI Taxonomy" id="1293441"/>
    <lineage>
        <taxon>Bacteria</taxon>
        <taxon>Bacillati</taxon>
        <taxon>Bacillota</taxon>
        <taxon>Bacilli</taxon>
        <taxon>Bacillales</taxon>
        <taxon>Bacillaceae</taxon>
        <taxon>Lysinibacillus</taxon>
    </lineage>
</organism>
<evidence type="ECO:0000313" key="3">
    <source>
        <dbReference type="Proteomes" id="UP000050668"/>
    </source>
</evidence>
<evidence type="ECO:0000256" key="1">
    <source>
        <dbReference type="SAM" id="Phobius"/>
    </source>
</evidence>
<name>A0ABR5JZF6_9BACI</name>